<accession>A0A1I5MGH2</accession>
<name>A0A1I5MGH2_9HYPH</name>
<dbReference type="RefSeq" id="WP_090075532.1">
    <property type="nucleotide sequence ID" value="NZ_FOVR01000021.1"/>
</dbReference>
<dbReference type="Proteomes" id="UP000199236">
    <property type="component" value="Unassembled WGS sequence"/>
</dbReference>
<dbReference type="AlphaFoldDB" id="A0A1I5MGH2"/>
<dbReference type="Pfam" id="PF07183">
    <property type="entry name" value="DUF1403"/>
    <property type="match status" value="1"/>
</dbReference>
<organism evidence="1 2">
    <name type="scientific">Cohaesibacter marisflavi</name>
    <dbReference type="NCBI Taxonomy" id="655353"/>
    <lineage>
        <taxon>Bacteria</taxon>
        <taxon>Pseudomonadati</taxon>
        <taxon>Pseudomonadota</taxon>
        <taxon>Alphaproteobacteria</taxon>
        <taxon>Hyphomicrobiales</taxon>
        <taxon>Cohaesibacteraceae</taxon>
    </lineage>
</organism>
<dbReference type="STRING" id="655353.SAMN04488056_12112"/>
<protein>
    <recommendedName>
        <fullName evidence="3">DUF1403 family protein</fullName>
    </recommendedName>
</protein>
<gene>
    <name evidence="1" type="ORF">SAMN04488056_12112</name>
</gene>
<proteinExistence type="predicted"/>
<reference evidence="1 2" key="1">
    <citation type="submission" date="2016-10" db="EMBL/GenBank/DDBJ databases">
        <authorList>
            <person name="de Groot N.N."/>
        </authorList>
    </citation>
    <scope>NUCLEOTIDE SEQUENCE [LARGE SCALE GENOMIC DNA]</scope>
    <source>
        <strain evidence="1 2">CGMCC 1.9157</strain>
    </source>
</reference>
<dbReference type="EMBL" id="FOVR01000021">
    <property type="protein sequence ID" value="SFP08046.1"/>
    <property type="molecule type" value="Genomic_DNA"/>
</dbReference>
<sequence>MTLPLSQPPTAIIPIPSMPQWARMDEKNLSTADAAFVAGIALNCLDNFVKSGPVWAGCWRARQALDCAVVTSQMTGRRQDAAALRDMLLLTAPGDDPGPAGRIAKGYRSWSRSSGTVNSKTVRRLADAFGLPWDDALAGVITLFDDALQAQKAVPFAVADLLAAVMALRPDIECLAWLLGDWLIASRLGWYSPVPLLVTERYAKAFRLPVDSRRVQPEESGFERAVCLSLTHATDRALQSARSIAHRADCLIEVAPKLRTKGAEPVIKALLEEDAVLSSAPGLDLSRWASRRLFQRLQDLGAVRELSGRASFKIYGL</sequence>
<evidence type="ECO:0008006" key="3">
    <source>
        <dbReference type="Google" id="ProtNLM"/>
    </source>
</evidence>
<evidence type="ECO:0000313" key="1">
    <source>
        <dbReference type="EMBL" id="SFP08046.1"/>
    </source>
</evidence>
<evidence type="ECO:0000313" key="2">
    <source>
        <dbReference type="Proteomes" id="UP000199236"/>
    </source>
</evidence>
<dbReference type="InterPro" id="IPR009843">
    <property type="entry name" value="DUF1403"/>
</dbReference>
<dbReference type="OrthoDB" id="7865302at2"/>
<keyword evidence="2" id="KW-1185">Reference proteome</keyword>